<organism evidence="4 5">
    <name type="scientific">Clostridium sulfidigenes</name>
    <dbReference type="NCBI Taxonomy" id="318464"/>
    <lineage>
        <taxon>Bacteria</taxon>
        <taxon>Bacillati</taxon>
        <taxon>Bacillota</taxon>
        <taxon>Clostridia</taxon>
        <taxon>Eubacteriales</taxon>
        <taxon>Clostridiaceae</taxon>
        <taxon>Clostridium</taxon>
    </lineage>
</organism>
<comment type="caution">
    <text evidence="4">The sequence shown here is derived from an EMBL/GenBank/DDBJ whole genome shotgun (WGS) entry which is preliminary data.</text>
</comment>
<keyword evidence="2" id="KW-0812">Transmembrane</keyword>
<proteinExistence type="predicted"/>
<dbReference type="EMBL" id="JPMD01000001">
    <property type="protein sequence ID" value="KEZ88613.1"/>
    <property type="molecule type" value="Genomic_DNA"/>
</dbReference>
<dbReference type="GO" id="GO:0042834">
    <property type="term" value="F:peptidoglycan binding"/>
    <property type="evidence" value="ECO:0007669"/>
    <property type="project" value="InterPro"/>
</dbReference>
<dbReference type="STRING" id="318464.IO99_00045"/>
<accession>A0A084JI29</accession>
<feature type="domain" description="SPOR" evidence="3">
    <location>
        <begin position="92"/>
        <end position="139"/>
    </location>
</feature>
<dbReference type="AlphaFoldDB" id="A0A084JI29"/>
<feature type="compositionally biased region" description="Basic and acidic residues" evidence="1">
    <location>
        <begin position="69"/>
        <end position="81"/>
    </location>
</feature>
<evidence type="ECO:0000256" key="1">
    <source>
        <dbReference type="SAM" id="MobiDB-lite"/>
    </source>
</evidence>
<dbReference type="eggNOG" id="ENOG5034C9A">
    <property type="taxonomic scope" value="Bacteria"/>
</dbReference>
<dbReference type="RefSeq" id="WP_035128754.1">
    <property type="nucleotide sequence ID" value="NZ_JPMD01000001.1"/>
</dbReference>
<dbReference type="InterPro" id="IPR007730">
    <property type="entry name" value="SPOR-like_dom"/>
</dbReference>
<sequence>MKYTRYNIKSKPKSSNSFLFYLAITLLLALLLGTFIFKFVLKDSGKIGFIKGIDMNNSQQQQNSGKVPGKSEVKEEGNSTEIKEEKAVSEYNFYILQCGVFKVKSNADETLNKLSAFGNPFIGQEGELSKVYFGMYSDKNIENGASILKEKGIDNTKVTINIPMEDNSTKQFCEIVDSLLQVVNKTSESGVKSINTSELKKWIDGLEKIDENMKQYNEVNSLKEYIKALPDEVDKNKDGEVLKYVYDQLIKFKK</sequence>
<name>A0A084JI29_9CLOT</name>
<dbReference type="InterPro" id="IPR036680">
    <property type="entry name" value="SPOR-like_sf"/>
</dbReference>
<gene>
    <name evidence="4" type="ORF">IO99_00045</name>
</gene>
<keyword evidence="2" id="KW-1133">Transmembrane helix</keyword>
<evidence type="ECO:0000313" key="4">
    <source>
        <dbReference type="EMBL" id="KEZ88613.1"/>
    </source>
</evidence>
<keyword evidence="5" id="KW-1185">Reference proteome</keyword>
<reference evidence="4 5" key="1">
    <citation type="submission" date="2014-07" db="EMBL/GenBank/DDBJ databases">
        <title>Draft genome of Clostridium sulfidigenes 113A isolated from sediments associated with methane hydrate from Krishna Godavari basin.</title>
        <authorList>
            <person name="Honkalas V.S."/>
            <person name="Dabir A.P."/>
            <person name="Arora P."/>
            <person name="Dhakephalkar P.K."/>
        </authorList>
    </citation>
    <scope>NUCLEOTIDE SEQUENCE [LARGE SCALE GENOMIC DNA]</scope>
    <source>
        <strain evidence="4 5">113A</strain>
    </source>
</reference>
<feature type="region of interest" description="Disordered" evidence="1">
    <location>
        <begin position="58"/>
        <end position="81"/>
    </location>
</feature>
<evidence type="ECO:0000256" key="2">
    <source>
        <dbReference type="SAM" id="Phobius"/>
    </source>
</evidence>
<evidence type="ECO:0000259" key="3">
    <source>
        <dbReference type="Pfam" id="PF05036"/>
    </source>
</evidence>
<dbReference type="Pfam" id="PF05036">
    <property type="entry name" value="SPOR"/>
    <property type="match status" value="1"/>
</dbReference>
<keyword evidence="2" id="KW-0472">Membrane</keyword>
<evidence type="ECO:0000313" key="5">
    <source>
        <dbReference type="Proteomes" id="UP000028542"/>
    </source>
</evidence>
<protein>
    <recommendedName>
        <fullName evidence="3">SPOR domain-containing protein</fullName>
    </recommendedName>
</protein>
<dbReference type="Proteomes" id="UP000028542">
    <property type="component" value="Unassembled WGS sequence"/>
</dbReference>
<feature type="transmembrane region" description="Helical" evidence="2">
    <location>
        <begin position="20"/>
        <end position="41"/>
    </location>
</feature>
<dbReference type="SUPFAM" id="SSF110997">
    <property type="entry name" value="Sporulation related repeat"/>
    <property type="match status" value="1"/>
</dbReference>